<evidence type="ECO:0000313" key="3">
    <source>
        <dbReference type="EMBL" id="NEV11520.1"/>
    </source>
</evidence>
<dbReference type="Gene3D" id="3.90.550.10">
    <property type="entry name" value="Spore Coat Polysaccharide Biosynthesis Protein SpsA, Chain A"/>
    <property type="match status" value="1"/>
</dbReference>
<dbReference type="Proteomes" id="UP000526625">
    <property type="component" value="Unassembled WGS sequence"/>
</dbReference>
<dbReference type="EMBL" id="JAADZA010000009">
    <property type="protein sequence ID" value="NEV11520.1"/>
    <property type="molecule type" value="Genomic_DNA"/>
</dbReference>
<dbReference type="EMBL" id="JACHBF010000010">
    <property type="protein sequence ID" value="MBB6493315.1"/>
    <property type="molecule type" value="Genomic_DNA"/>
</dbReference>
<dbReference type="GO" id="GO:0016740">
    <property type="term" value="F:transferase activity"/>
    <property type="evidence" value="ECO:0007669"/>
    <property type="project" value="UniProtKB-KW"/>
</dbReference>
<name>A0A6P1C2V1_RHITR</name>
<dbReference type="InterPro" id="IPR050834">
    <property type="entry name" value="Glycosyltransf_2"/>
</dbReference>
<keyword evidence="3" id="KW-0808">Transferase</keyword>
<dbReference type="PANTHER" id="PTHR43685:SF2">
    <property type="entry name" value="GLYCOSYLTRANSFERASE 2-LIKE DOMAIN-CONTAINING PROTEIN"/>
    <property type="match status" value="1"/>
</dbReference>
<dbReference type="SUPFAM" id="SSF53448">
    <property type="entry name" value="Nucleotide-diphospho-sugar transferases"/>
    <property type="match status" value="1"/>
</dbReference>
<reference evidence="2 5" key="2">
    <citation type="submission" date="2020-08" db="EMBL/GenBank/DDBJ databases">
        <title>Genomic Encyclopedia of Type Strains, Phase IV (KMG-V): Genome sequencing to study the core and pangenomes of soil and plant-associated prokaryotes.</title>
        <authorList>
            <person name="Whitman W."/>
        </authorList>
    </citation>
    <scope>NUCLEOTIDE SEQUENCE [LARGE SCALE GENOMIC DNA]</scope>
    <source>
        <strain evidence="2 5">SEMIA 4059</strain>
    </source>
</reference>
<feature type="domain" description="Glycosyltransferase 2-like" evidence="1">
    <location>
        <begin position="31"/>
        <end position="195"/>
    </location>
</feature>
<sequence length="345" mass="38504">MAGADSDIPQAQAQLATRPPRLSIGRVPTASFIVCTRNRAEALEACIRSIEAASRAHASMASEVVVVDNGSTDDTAERLARIASSSSIAIIPVVERRCGLAAARNAGMERSRGRILIFIDDDCEVDLHYLRDLERHYAGGERLVIRGGRVELGNALDLPFTIKRSPEPARFTPDVHPGGFILGCNMTMHREVARRVGRFDERFGAGSVLQSAEDTDYLVRAFQLGIPIEYVPDMNVLHYHGRSQREAIERLHRSYSLGNGALCLKHLSGAPWLLRHFCWTFRSAWKELWGGPRFDPEVSLSHWPIIFMNVLGALEFARCAITSRPRPELNRIKQTTRSLRRDPPC</sequence>
<protein>
    <submittedName>
        <fullName evidence="2">GT2 family glycosyltransferase</fullName>
    </submittedName>
    <submittedName>
        <fullName evidence="3">Glycosyltransferase family 2 protein</fullName>
    </submittedName>
</protein>
<proteinExistence type="predicted"/>
<dbReference type="RefSeq" id="WP_015343280.1">
    <property type="nucleotide sequence ID" value="NZ_JAADZA010000009.1"/>
</dbReference>
<reference evidence="3 4" key="1">
    <citation type="submission" date="2020-02" db="EMBL/GenBank/DDBJ databases">
        <title>Draft genome sequence of Rhizobium tropici.</title>
        <authorList>
            <person name="Khayi S."/>
            <person name="Jemo M."/>
        </authorList>
    </citation>
    <scope>NUCLEOTIDE SEQUENCE [LARGE SCALE GENOMIC DNA]</scope>
    <source>
        <strain evidence="3 4">A12</strain>
    </source>
</reference>
<dbReference type="Pfam" id="PF00535">
    <property type="entry name" value="Glycos_transf_2"/>
    <property type="match status" value="1"/>
</dbReference>
<dbReference type="AlphaFoldDB" id="A0A6P1C2V1"/>
<dbReference type="PANTHER" id="PTHR43685">
    <property type="entry name" value="GLYCOSYLTRANSFERASE"/>
    <property type="match status" value="1"/>
</dbReference>
<organism evidence="3 4">
    <name type="scientific">Rhizobium tropici</name>
    <dbReference type="NCBI Taxonomy" id="398"/>
    <lineage>
        <taxon>Bacteria</taxon>
        <taxon>Pseudomonadati</taxon>
        <taxon>Pseudomonadota</taxon>
        <taxon>Alphaproteobacteria</taxon>
        <taxon>Hyphomicrobiales</taxon>
        <taxon>Rhizobiaceae</taxon>
        <taxon>Rhizobium/Agrobacterium group</taxon>
        <taxon>Rhizobium</taxon>
    </lineage>
</organism>
<evidence type="ECO:0000313" key="2">
    <source>
        <dbReference type="EMBL" id="MBB6493315.1"/>
    </source>
</evidence>
<accession>A0A6P1C2V1</accession>
<evidence type="ECO:0000313" key="4">
    <source>
        <dbReference type="Proteomes" id="UP000471190"/>
    </source>
</evidence>
<gene>
    <name evidence="2" type="ORF">GGD45_003741</name>
    <name evidence="3" type="ORF">GXW80_11000</name>
</gene>
<keyword evidence="5" id="KW-1185">Reference proteome</keyword>
<dbReference type="Proteomes" id="UP000471190">
    <property type="component" value="Unassembled WGS sequence"/>
</dbReference>
<evidence type="ECO:0000259" key="1">
    <source>
        <dbReference type="Pfam" id="PF00535"/>
    </source>
</evidence>
<dbReference type="InterPro" id="IPR029044">
    <property type="entry name" value="Nucleotide-diphossugar_trans"/>
</dbReference>
<comment type="caution">
    <text evidence="3">The sequence shown here is derived from an EMBL/GenBank/DDBJ whole genome shotgun (WGS) entry which is preliminary data.</text>
</comment>
<dbReference type="InterPro" id="IPR001173">
    <property type="entry name" value="Glyco_trans_2-like"/>
</dbReference>
<evidence type="ECO:0000313" key="5">
    <source>
        <dbReference type="Proteomes" id="UP000526625"/>
    </source>
</evidence>